<proteinExistence type="predicted"/>
<protein>
    <submittedName>
        <fullName evidence="1">Uncharacterized protein</fullName>
    </submittedName>
</protein>
<sequence length="106" mass="12024">MAELVRYTLDENVAKLDEVPTDDIAFVITHTKSYGIQRLVNVLARRLGEQAELAEKLNASDEATWDPLDKTRLAMHNAVAKTASDKLREAANQRLAIIERRTRLHQ</sequence>
<dbReference type="Proteomes" id="UP001163882">
    <property type="component" value="Chromosome"/>
</dbReference>
<evidence type="ECO:0000313" key="1">
    <source>
        <dbReference type="EMBL" id="UYQ73980.1"/>
    </source>
</evidence>
<name>A0ABY6IXS2_9HYPH</name>
<evidence type="ECO:0000313" key="2">
    <source>
        <dbReference type="Proteomes" id="UP001163882"/>
    </source>
</evidence>
<organism evidence="1 2">
    <name type="scientific">Pelagibacterium flavum</name>
    <dbReference type="NCBI Taxonomy" id="2984530"/>
    <lineage>
        <taxon>Bacteria</taxon>
        <taxon>Pseudomonadati</taxon>
        <taxon>Pseudomonadota</taxon>
        <taxon>Alphaproteobacteria</taxon>
        <taxon>Hyphomicrobiales</taxon>
        <taxon>Devosiaceae</taxon>
        <taxon>Pelagibacterium</taxon>
    </lineage>
</organism>
<reference evidence="1" key="1">
    <citation type="submission" date="2022-10" db="EMBL/GenBank/DDBJ databases">
        <title>YIM 151497 complete genome.</title>
        <authorList>
            <person name="Chen X."/>
        </authorList>
    </citation>
    <scope>NUCLEOTIDE SEQUENCE</scope>
    <source>
        <strain evidence="1">YIM 151497</strain>
    </source>
</reference>
<gene>
    <name evidence="1" type="ORF">OF122_09545</name>
</gene>
<keyword evidence="2" id="KW-1185">Reference proteome</keyword>
<accession>A0ABY6IXS2</accession>
<dbReference type="RefSeq" id="WP_264227528.1">
    <property type="nucleotide sequence ID" value="NZ_CP107716.1"/>
</dbReference>
<dbReference type="EMBL" id="CP107716">
    <property type="protein sequence ID" value="UYQ73980.1"/>
    <property type="molecule type" value="Genomic_DNA"/>
</dbReference>